<feature type="chain" id="PRO_5012639904" description="DnrO protein" evidence="1">
    <location>
        <begin position="22"/>
        <end position="162"/>
    </location>
</feature>
<organism evidence="2 3">
    <name type="scientific">Lysobacter spongiicola DSM 21749</name>
    <dbReference type="NCBI Taxonomy" id="1122188"/>
    <lineage>
        <taxon>Bacteria</taxon>
        <taxon>Pseudomonadati</taxon>
        <taxon>Pseudomonadota</taxon>
        <taxon>Gammaproteobacteria</taxon>
        <taxon>Lysobacterales</taxon>
        <taxon>Lysobacteraceae</taxon>
        <taxon>Novilysobacter</taxon>
    </lineage>
</organism>
<evidence type="ECO:0008006" key="4">
    <source>
        <dbReference type="Google" id="ProtNLM"/>
    </source>
</evidence>
<sequence>MKLPPRSILLPLLLCPAVAIAAPAQDPHGDAHAAHSAHAAHAVHAPAVVAPDHVRYEPDAPLMEGMRRMSAVVEALEHARHGHLGAAEVELLAAEVHDAAAFMFAHCELPPEPDVALHGLLARLMAGAQALEADPADLSPAEQMRAAVEDYRRLFEDPAFPG</sequence>
<evidence type="ECO:0000313" key="2">
    <source>
        <dbReference type="EMBL" id="SKA04284.1"/>
    </source>
</evidence>
<keyword evidence="1" id="KW-0732">Signal</keyword>
<dbReference type="STRING" id="1122188.SAMN02745674_01673"/>
<evidence type="ECO:0000313" key="3">
    <source>
        <dbReference type="Proteomes" id="UP000190061"/>
    </source>
</evidence>
<name>A0A1T4QKQ2_9GAMM</name>
<feature type="signal peptide" evidence="1">
    <location>
        <begin position="1"/>
        <end position="21"/>
    </location>
</feature>
<dbReference type="RefSeq" id="WP_143814216.1">
    <property type="nucleotide sequence ID" value="NZ_FUXP01000005.1"/>
</dbReference>
<proteinExistence type="predicted"/>
<protein>
    <recommendedName>
        <fullName evidence="4">DnrO protein</fullName>
    </recommendedName>
</protein>
<gene>
    <name evidence="2" type="ORF">SAMN02745674_01673</name>
</gene>
<keyword evidence="3" id="KW-1185">Reference proteome</keyword>
<reference evidence="2 3" key="1">
    <citation type="submission" date="2017-02" db="EMBL/GenBank/DDBJ databases">
        <authorList>
            <person name="Peterson S.W."/>
        </authorList>
    </citation>
    <scope>NUCLEOTIDE SEQUENCE [LARGE SCALE GENOMIC DNA]</scope>
    <source>
        <strain evidence="2 3">DSM 21749</strain>
    </source>
</reference>
<dbReference type="AlphaFoldDB" id="A0A1T4QKQ2"/>
<evidence type="ECO:0000256" key="1">
    <source>
        <dbReference type="SAM" id="SignalP"/>
    </source>
</evidence>
<dbReference type="OrthoDB" id="6933865at2"/>
<dbReference type="Proteomes" id="UP000190061">
    <property type="component" value="Unassembled WGS sequence"/>
</dbReference>
<dbReference type="EMBL" id="FUXP01000005">
    <property type="protein sequence ID" value="SKA04284.1"/>
    <property type="molecule type" value="Genomic_DNA"/>
</dbReference>
<accession>A0A1T4QKQ2</accession>